<evidence type="ECO:0000256" key="5">
    <source>
        <dbReference type="PIRSR" id="PIRSR600246-1"/>
    </source>
</evidence>
<evidence type="ECO:0000256" key="2">
    <source>
        <dbReference type="ARBA" id="ARBA00022801"/>
    </source>
</evidence>
<protein>
    <recommendedName>
        <fullName evidence="4">Isoaspartyl peptidase</fullName>
    </recommendedName>
</protein>
<dbReference type="AlphaFoldDB" id="A0A1I7GMF1"/>
<gene>
    <name evidence="8" type="ORF">SAMN04487941_1130</name>
</gene>
<evidence type="ECO:0000256" key="4">
    <source>
        <dbReference type="ARBA" id="ARBA00069124"/>
    </source>
</evidence>
<evidence type="ECO:0000256" key="6">
    <source>
        <dbReference type="PIRSR" id="PIRSR600246-2"/>
    </source>
</evidence>
<feature type="site" description="Cleavage; by autolysis" evidence="7">
    <location>
        <begin position="166"/>
        <end position="167"/>
    </location>
</feature>
<dbReference type="EMBL" id="FPCA01000001">
    <property type="protein sequence ID" value="SFU49604.1"/>
    <property type="molecule type" value="Genomic_DNA"/>
</dbReference>
<evidence type="ECO:0000313" key="8">
    <source>
        <dbReference type="EMBL" id="SFU49604.1"/>
    </source>
</evidence>
<sequence length="304" mass="32691">MKNFVIAIHGGAVTMDRASVTKEKEKQYREGLKEALQAGNEVLRKGGSAVDAVTAAVVAMENNTAFNAGRGGNLNVHGEHMFDAAIMEGKALEIGAVAAVQHIKNPVKLAKAVMEHCKHNFLTGEGAKEFAIIRKLELEKPSYFTTEENLKEWQQHILENYTTGHDTVGAVALDQDGNLAAATSTGGLKNQLKGRISDSPIVGGGTYANNEVCAVSCTGEGELIMRGVLAHEVYALTKYAGEELQHASEKTVKMYKKLLKGDMGLVALNPKGEVGFGFNTNIMRRGYSINGETLAIAIWDDESL</sequence>
<dbReference type="PANTHER" id="PTHR10188">
    <property type="entry name" value="L-ASPARAGINASE"/>
    <property type="match status" value="1"/>
</dbReference>
<dbReference type="SUPFAM" id="SSF56235">
    <property type="entry name" value="N-terminal nucleophile aminohydrolases (Ntn hydrolases)"/>
    <property type="match status" value="1"/>
</dbReference>
<keyword evidence="3" id="KW-0068">Autocatalytic cleavage</keyword>
<keyword evidence="9" id="KW-1185">Reference proteome</keyword>
<dbReference type="Proteomes" id="UP000182491">
    <property type="component" value="Unassembled WGS sequence"/>
</dbReference>
<dbReference type="Pfam" id="PF01112">
    <property type="entry name" value="Asparaginase_2"/>
    <property type="match status" value="1"/>
</dbReference>
<feature type="active site" description="Nucleophile" evidence="5">
    <location>
        <position position="167"/>
    </location>
</feature>
<dbReference type="OrthoDB" id="9780217at2"/>
<dbReference type="GO" id="GO:0008233">
    <property type="term" value="F:peptidase activity"/>
    <property type="evidence" value="ECO:0007669"/>
    <property type="project" value="UniProtKB-KW"/>
</dbReference>
<feature type="binding site" evidence="6">
    <location>
        <begin position="195"/>
        <end position="198"/>
    </location>
    <ligand>
        <name>substrate</name>
    </ligand>
</feature>
<keyword evidence="1" id="KW-0645">Protease</keyword>
<dbReference type="GO" id="GO:0016811">
    <property type="term" value="F:hydrolase activity, acting on carbon-nitrogen (but not peptide) bonds, in linear amides"/>
    <property type="evidence" value="ECO:0007669"/>
    <property type="project" value="UniProtKB-ARBA"/>
</dbReference>
<evidence type="ECO:0000313" key="9">
    <source>
        <dbReference type="Proteomes" id="UP000182491"/>
    </source>
</evidence>
<evidence type="ECO:0000256" key="1">
    <source>
        <dbReference type="ARBA" id="ARBA00022670"/>
    </source>
</evidence>
<accession>A0A1I7GMF1</accession>
<dbReference type="Gene3D" id="3.60.20.30">
    <property type="entry name" value="(Glycosyl)asparaginase"/>
    <property type="match status" value="1"/>
</dbReference>
<dbReference type="STRING" id="388950.GCA_001611675_00225"/>
<dbReference type="CDD" id="cd04701">
    <property type="entry name" value="Asparaginase_2"/>
    <property type="match status" value="1"/>
</dbReference>
<feature type="binding site" evidence="6">
    <location>
        <begin position="218"/>
        <end position="221"/>
    </location>
    <ligand>
        <name>substrate</name>
    </ligand>
</feature>
<dbReference type="InterPro" id="IPR029055">
    <property type="entry name" value="Ntn_hydrolases_N"/>
</dbReference>
<keyword evidence="2" id="KW-0378">Hydrolase</keyword>
<organism evidence="8 9">
    <name type="scientific">Pontibacter akesuensis</name>
    <dbReference type="NCBI Taxonomy" id="388950"/>
    <lineage>
        <taxon>Bacteria</taxon>
        <taxon>Pseudomonadati</taxon>
        <taxon>Bacteroidota</taxon>
        <taxon>Cytophagia</taxon>
        <taxon>Cytophagales</taxon>
        <taxon>Hymenobacteraceae</taxon>
        <taxon>Pontibacter</taxon>
    </lineage>
</organism>
<dbReference type="PANTHER" id="PTHR10188:SF6">
    <property type="entry name" value="N(4)-(BETA-N-ACETYLGLUCOSAMINYL)-L-ASPARAGINASE"/>
    <property type="match status" value="1"/>
</dbReference>
<dbReference type="GO" id="GO:0006508">
    <property type="term" value="P:proteolysis"/>
    <property type="evidence" value="ECO:0007669"/>
    <property type="project" value="UniProtKB-KW"/>
</dbReference>
<reference evidence="9" key="1">
    <citation type="submission" date="2016-10" db="EMBL/GenBank/DDBJ databases">
        <authorList>
            <person name="Varghese N."/>
        </authorList>
    </citation>
    <scope>NUCLEOTIDE SEQUENCE [LARGE SCALE GENOMIC DNA]</scope>
    <source>
        <strain evidence="9">DSM 18820</strain>
    </source>
</reference>
<evidence type="ECO:0000256" key="3">
    <source>
        <dbReference type="ARBA" id="ARBA00022813"/>
    </source>
</evidence>
<evidence type="ECO:0000256" key="7">
    <source>
        <dbReference type="PIRSR" id="PIRSR600246-3"/>
    </source>
</evidence>
<name>A0A1I7GMF1_9BACT</name>
<proteinExistence type="predicted"/>
<dbReference type="RefSeq" id="WP_068836457.1">
    <property type="nucleotide sequence ID" value="NZ_BMXC01000001.1"/>
</dbReference>
<dbReference type="InterPro" id="IPR000246">
    <property type="entry name" value="Peptidase_T2"/>
</dbReference>
<dbReference type="FunFam" id="3.60.20.30:FF:000001">
    <property type="entry name" value="Isoaspartyl peptidase/L-asparaginase"/>
    <property type="match status" value="1"/>
</dbReference>